<protein>
    <submittedName>
        <fullName evidence="3">Membrane protein</fullName>
    </submittedName>
</protein>
<evidence type="ECO:0000313" key="4">
    <source>
        <dbReference type="Proteomes" id="UP000193391"/>
    </source>
</evidence>
<feature type="domain" description="DUF112" evidence="2">
    <location>
        <begin position="18"/>
        <end position="440"/>
    </location>
</feature>
<feature type="transmembrane region" description="Helical" evidence="1">
    <location>
        <begin position="468"/>
        <end position="490"/>
    </location>
</feature>
<organism evidence="3 4">
    <name type="scientific">Thalassospira mesophila</name>
    <dbReference type="NCBI Taxonomy" id="1293891"/>
    <lineage>
        <taxon>Bacteria</taxon>
        <taxon>Pseudomonadati</taxon>
        <taxon>Pseudomonadota</taxon>
        <taxon>Alphaproteobacteria</taxon>
        <taxon>Rhodospirillales</taxon>
        <taxon>Thalassospiraceae</taxon>
        <taxon>Thalassospira</taxon>
    </lineage>
</organism>
<keyword evidence="1" id="KW-0812">Transmembrane</keyword>
<sequence>MLDAFFQGAHQVFAFDTLLYMLIGSVAGIVAAAIPGFTVTMAIILTLPLTFAMEPLQGISVMLAVYVGGYTGGLISAALLGIPGTPSSVATTFDAFPMARNGEPGRALSLGVWASFFGTIISTLVLIVAAPPLAIVAVRLGPWEYFSLIVFALTIVASLVGNSLIRGLIAGVIGLGLATIGPDPMMGRPRLTFDMDLLSPGLPFLVVLIGIFAISQLLGEVEVHGKKVNHALIPKSIDFKTWEVMREVLGRPVNLIRSSMVGVVIGALPGAGGSIANLLAYDQAKRSSKTPEKFGQGIADGVVASEAGNSATAGGGLIPLISLGIPGSAVDAILMASLMVHGVSVGPRLILDHADLVYGMFIALTVASFMMLVVCVASMRLFLRVTDIPKQFIVPTVMICCVIGAFALNNRVGDLYLLGIIGLVGYILKCLDYPLAPLVLGVILGPIAETNLRRALMSDGDWTVFLTRPISALFLAAAVLSVIFSIRSIWKAHKKDNGQKGAVV</sequence>
<dbReference type="Proteomes" id="UP000193391">
    <property type="component" value="Unassembled WGS sequence"/>
</dbReference>
<reference evidence="3 4" key="1">
    <citation type="submission" date="2014-03" db="EMBL/GenBank/DDBJ databases">
        <title>The draft genome sequence of Thalassospira mesophila JCM 18969.</title>
        <authorList>
            <person name="Lai Q."/>
            <person name="Shao Z."/>
        </authorList>
    </citation>
    <scope>NUCLEOTIDE SEQUENCE [LARGE SCALE GENOMIC DNA]</scope>
    <source>
        <strain evidence="3 4">JCM 18969</strain>
    </source>
</reference>
<keyword evidence="1" id="KW-0472">Membrane</keyword>
<dbReference type="RefSeq" id="WP_085578846.1">
    <property type="nucleotide sequence ID" value="NZ_JFKA01000001.1"/>
</dbReference>
<accession>A0A1Y2L3Z0</accession>
<feature type="transmembrane region" description="Helical" evidence="1">
    <location>
        <begin position="20"/>
        <end position="47"/>
    </location>
</feature>
<dbReference type="PANTHER" id="PTHR35342:SF5">
    <property type="entry name" value="TRICARBOXYLIC TRANSPORT PROTEIN"/>
    <property type="match status" value="1"/>
</dbReference>
<feature type="transmembrane region" description="Helical" evidence="1">
    <location>
        <begin position="356"/>
        <end position="379"/>
    </location>
</feature>
<dbReference type="Pfam" id="PF01970">
    <property type="entry name" value="TctA"/>
    <property type="match status" value="1"/>
</dbReference>
<feature type="transmembrane region" description="Helical" evidence="1">
    <location>
        <begin position="112"/>
        <end position="138"/>
    </location>
</feature>
<proteinExistence type="predicted"/>
<feature type="transmembrane region" description="Helical" evidence="1">
    <location>
        <begin position="197"/>
        <end position="218"/>
    </location>
</feature>
<dbReference type="OrthoDB" id="7232499at2"/>
<feature type="transmembrane region" description="Helical" evidence="1">
    <location>
        <begin position="255"/>
        <end position="280"/>
    </location>
</feature>
<keyword evidence="4" id="KW-1185">Reference proteome</keyword>
<dbReference type="InterPro" id="IPR002823">
    <property type="entry name" value="DUF112_TM"/>
</dbReference>
<gene>
    <name evidence="3" type="ORF">TMES_01760</name>
</gene>
<name>A0A1Y2L3Z0_9PROT</name>
<feature type="transmembrane region" description="Helical" evidence="1">
    <location>
        <begin position="59"/>
        <end position="82"/>
    </location>
</feature>
<evidence type="ECO:0000313" key="3">
    <source>
        <dbReference type="EMBL" id="OSQ40522.1"/>
    </source>
</evidence>
<dbReference type="AlphaFoldDB" id="A0A1Y2L3Z0"/>
<evidence type="ECO:0000259" key="2">
    <source>
        <dbReference type="Pfam" id="PF01970"/>
    </source>
</evidence>
<dbReference type="EMBL" id="JFKA01000001">
    <property type="protein sequence ID" value="OSQ40522.1"/>
    <property type="molecule type" value="Genomic_DNA"/>
</dbReference>
<keyword evidence="1" id="KW-1133">Transmembrane helix</keyword>
<dbReference type="STRING" id="1293891.TMES_01760"/>
<feature type="transmembrane region" description="Helical" evidence="1">
    <location>
        <begin position="145"/>
        <end position="161"/>
    </location>
</feature>
<comment type="caution">
    <text evidence="3">The sequence shown here is derived from an EMBL/GenBank/DDBJ whole genome shotgun (WGS) entry which is preliminary data.</text>
</comment>
<feature type="transmembrane region" description="Helical" evidence="1">
    <location>
        <begin position="391"/>
        <end position="408"/>
    </location>
</feature>
<evidence type="ECO:0000256" key="1">
    <source>
        <dbReference type="SAM" id="Phobius"/>
    </source>
</evidence>
<dbReference type="PANTHER" id="PTHR35342">
    <property type="entry name" value="TRICARBOXYLIC TRANSPORT PROTEIN"/>
    <property type="match status" value="1"/>
</dbReference>